<feature type="transmembrane region" description="Helical" evidence="7">
    <location>
        <begin position="276"/>
        <end position="298"/>
    </location>
</feature>
<dbReference type="GO" id="GO:0016020">
    <property type="term" value="C:membrane"/>
    <property type="evidence" value="ECO:0007669"/>
    <property type="project" value="UniProtKB-SubCell"/>
</dbReference>
<feature type="transmembrane region" description="Helical" evidence="7">
    <location>
        <begin position="76"/>
        <end position="97"/>
    </location>
</feature>
<evidence type="ECO:0000256" key="1">
    <source>
        <dbReference type="ARBA" id="ARBA00004141"/>
    </source>
</evidence>
<dbReference type="Pfam" id="PF02397">
    <property type="entry name" value="Bac_transf"/>
    <property type="match status" value="1"/>
</dbReference>
<evidence type="ECO:0000256" key="7">
    <source>
        <dbReference type="SAM" id="Phobius"/>
    </source>
</evidence>
<dbReference type="EC" id="2.7.8.31" evidence="9"/>
<dbReference type="NCBIfam" id="TIGR03023">
    <property type="entry name" value="WcaJ_sugtrans"/>
    <property type="match status" value="1"/>
</dbReference>
<dbReference type="EMBL" id="RXOC01000007">
    <property type="protein sequence ID" value="RXF69330.1"/>
    <property type="molecule type" value="Genomic_DNA"/>
</dbReference>
<accession>A0A4Q0M868</accession>
<evidence type="ECO:0000313" key="10">
    <source>
        <dbReference type="Proteomes" id="UP000290848"/>
    </source>
</evidence>
<dbReference type="NCBIfam" id="TIGR03025">
    <property type="entry name" value="EPS_sugtrans"/>
    <property type="match status" value="1"/>
</dbReference>
<dbReference type="Gene3D" id="3.40.50.720">
    <property type="entry name" value="NAD(P)-binding Rossmann-like Domain"/>
    <property type="match status" value="1"/>
</dbReference>
<keyword evidence="6 7" id="KW-0472">Membrane</keyword>
<evidence type="ECO:0000256" key="5">
    <source>
        <dbReference type="ARBA" id="ARBA00022989"/>
    </source>
</evidence>
<reference evidence="9 10" key="1">
    <citation type="submission" date="2018-12" db="EMBL/GenBank/DDBJ databases">
        <title>The Draft Genome Sequence of the Soil Bacterium Pedobacter tournemirensis R1.</title>
        <authorList>
            <person name="He J."/>
        </authorList>
    </citation>
    <scope>NUCLEOTIDE SEQUENCE [LARGE SCALE GENOMIC DNA]</scope>
    <source>
        <strain evidence="9 10">R1</strain>
    </source>
</reference>
<evidence type="ECO:0000259" key="8">
    <source>
        <dbReference type="Pfam" id="PF02397"/>
    </source>
</evidence>
<feature type="transmembrane region" description="Helical" evidence="7">
    <location>
        <begin position="7"/>
        <end position="32"/>
    </location>
</feature>
<dbReference type="RefSeq" id="WP_128769604.1">
    <property type="nucleotide sequence ID" value="NZ_RXOC01000007.1"/>
</dbReference>
<proteinExistence type="inferred from homology"/>
<comment type="subcellular location">
    <subcellularLocation>
        <location evidence="1">Membrane</location>
        <topology evidence="1">Multi-pass membrane protein</topology>
    </subcellularLocation>
</comment>
<keyword evidence="4 7" id="KW-0812">Transmembrane</keyword>
<dbReference type="Proteomes" id="UP000290848">
    <property type="component" value="Unassembled WGS sequence"/>
</dbReference>
<dbReference type="PANTHER" id="PTHR30576">
    <property type="entry name" value="COLANIC BIOSYNTHESIS UDP-GLUCOSE LIPID CARRIER TRANSFERASE"/>
    <property type="match status" value="1"/>
</dbReference>
<dbReference type="Pfam" id="PF13727">
    <property type="entry name" value="CoA_binding_3"/>
    <property type="match status" value="1"/>
</dbReference>
<evidence type="ECO:0000256" key="2">
    <source>
        <dbReference type="ARBA" id="ARBA00006464"/>
    </source>
</evidence>
<evidence type="ECO:0000256" key="3">
    <source>
        <dbReference type="ARBA" id="ARBA00022679"/>
    </source>
</evidence>
<comment type="similarity">
    <text evidence="2">Belongs to the bacterial sugar transferase family.</text>
</comment>
<dbReference type="InterPro" id="IPR017475">
    <property type="entry name" value="EPS_sugar_tfrase"/>
</dbReference>
<evidence type="ECO:0000313" key="9">
    <source>
        <dbReference type="EMBL" id="RXF69330.1"/>
    </source>
</evidence>
<feature type="domain" description="Bacterial sugar transferase" evidence="8">
    <location>
        <begin position="271"/>
        <end position="455"/>
    </location>
</feature>
<dbReference type="AlphaFoldDB" id="A0A4Q0M868"/>
<gene>
    <name evidence="9" type="ORF">EKH83_11615</name>
</gene>
<dbReference type="PANTHER" id="PTHR30576:SF0">
    <property type="entry name" value="UNDECAPRENYL-PHOSPHATE N-ACETYLGALACTOSAMINYL 1-PHOSPHATE TRANSFERASE-RELATED"/>
    <property type="match status" value="1"/>
</dbReference>
<dbReference type="InterPro" id="IPR017473">
    <property type="entry name" value="Undecaprenyl-P_gluc_Ptfrase"/>
</dbReference>
<sequence length="462" mass="53616">MQTRYLYLLRLVLLVTDVLFVNLAFLFAYYLLFGFDTQLFGYPYKNYLLVSNLIWFFSSSLFGMYRDATLEHLVNIYRATWKAVAFHAVLFVFYITFSNSDSISRGFILAFYAIATLGFLLSRFTGTVFEFMLFRHFNVSRPVAVLGKNNTGLRLAGFLEKSQNFKFEGFLHDEETLYVDENGGLMPSTCKQIADAASRGIKDVYVSLTPERMTEAKYLLEEAEKQCVRLKFVPDLSGSLAAPFTVSYLGEFPVISLRNEPLENIQNRFRKRAFDVIFATFVLVFLLSWLVPIIAIIIKIQSPGPVFFKQLRSGRNNEPFWCYKFRSMRVNNESDKMQARKDDSRITPIGQFLRKTSLDELPQFFNVLLGNMSVIGPRPHMLKHTEQYSAIIDRYMVRQFLKPGISGWAQVNGYRGETEDPSLMEKRVEHDIWYMENWSAMLDIKIIFMTVINIFKGEENAY</sequence>
<feature type="transmembrane region" description="Helical" evidence="7">
    <location>
        <begin position="44"/>
        <end position="64"/>
    </location>
</feature>
<organism evidence="9 10">
    <name type="scientific">Arcticibacter tournemirensis</name>
    <dbReference type="NCBI Taxonomy" id="699437"/>
    <lineage>
        <taxon>Bacteria</taxon>
        <taxon>Pseudomonadati</taxon>
        <taxon>Bacteroidota</taxon>
        <taxon>Sphingobacteriia</taxon>
        <taxon>Sphingobacteriales</taxon>
        <taxon>Sphingobacteriaceae</taxon>
        <taxon>Arcticibacter</taxon>
    </lineage>
</organism>
<evidence type="ECO:0000256" key="4">
    <source>
        <dbReference type="ARBA" id="ARBA00022692"/>
    </source>
</evidence>
<keyword evidence="5 7" id="KW-1133">Transmembrane helix</keyword>
<dbReference type="GO" id="GO:0089702">
    <property type="term" value="F:undecaprenyl-phosphate glucose phosphotransferase activity"/>
    <property type="evidence" value="ECO:0007669"/>
    <property type="project" value="UniProtKB-EC"/>
</dbReference>
<comment type="caution">
    <text evidence="9">The sequence shown here is derived from an EMBL/GenBank/DDBJ whole genome shotgun (WGS) entry which is preliminary data.</text>
</comment>
<name>A0A4Q0M868_9SPHI</name>
<feature type="transmembrane region" description="Helical" evidence="7">
    <location>
        <begin position="103"/>
        <end position="122"/>
    </location>
</feature>
<protein>
    <submittedName>
        <fullName evidence="9">Undecaprenyl-phosphate glucose phosphotransferase</fullName>
        <ecNumber evidence="9">2.7.8.31</ecNumber>
    </submittedName>
</protein>
<evidence type="ECO:0000256" key="6">
    <source>
        <dbReference type="ARBA" id="ARBA00023136"/>
    </source>
</evidence>
<dbReference type="InterPro" id="IPR003362">
    <property type="entry name" value="Bact_transf"/>
</dbReference>
<keyword evidence="3 9" id="KW-0808">Transferase</keyword>